<dbReference type="EMBL" id="BAAARK010000008">
    <property type="protein sequence ID" value="GAA2661485.1"/>
    <property type="molecule type" value="Genomic_DNA"/>
</dbReference>
<accession>A0ABP6E6S7</accession>
<name>A0ABP6E6S7_9ACTN</name>
<feature type="region of interest" description="Disordered" evidence="1">
    <location>
        <begin position="311"/>
        <end position="340"/>
    </location>
</feature>
<keyword evidence="2" id="KW-1133">Transmembrane helix</keyword>
<feature type="region of interest" description="Disordered" evidence="1">
    <location>
        <begin position="238"/>
        <end position="258"/>
    </location>
</feature>
<comment type="caution">
    <text evidence="3">The sequence shown here is derived from an EMBL/GenBank/DDBJ whole genome shotgun (WGS) entry which is preliminary data.</text>
</comment>
<evidence type="ECO:0000313" key="3">
    <source>
        <dbReference type="EMBL" id="GAA2661485.1"/>
    </source>
</evidence>
<keyword evidence="4" id="KW-1185">Reference proteome</keyword>
<feature type="transmembrane region" description="Helical" evidence="2">
    <location>
        <begin position="124"/>
        <end position="145"/>
    </location>
</feature>
<feature type="compositionally biased region" description="Pro residues" evidence="1">
    <location>
        <begin position="38"/>
        <end position="52"/>
    </location>
</feature>
<dbReference type="RefSeq" id="WP_344575844.1">
    <property type="nucleotide sequence ID" value="NZ_BAAARK010000008.1"/>
</dbReference>
<feature type="region of interest" description="Disordered" evidence="1">
    <location>
        <begin position="1"/>
        <end position="118"/>
    </location>
</feature>
<evidence type="ECO:0000256" key="2">
    <source>
        <dbReference type="SAM" id="Phobius"/>
    </source>
</evidence>
<feature type="compositionally biased region" description="Polar residues" evidence="1">
    <location>
        <begin position="238"/>
        <end position="247"/>
    </location>
</feature>
<proteinExistence type="predicted"/>
<organism evidence="3 4">
    <name type="scientific">Streptomyces lunalinharesii</name>
    <dbReference type="NCBI Taxonomy" id="333384"/>
    <lineage>
        <taxon>Bacteria</taxon>
        <taxon>Bacillati</taxon>
        <taxon>Actinomycetota</taxon>
        <taxon>Actinomycetes</taxon>
        <taxon>Kitasatosporales</taxon>
        <taxon>Streptomycetaceae</taxon>
        <taxon>Streptomyces</taxon>
    </lineage>
</organism>
<feature type="compositionally biased region" description="Low complexity" evidence="1">
    <location>
        <begin position="68"/>
        <end position="86"/>
    </location>
</feature>
<keyword evidence="2" id="KW-0812">Transmembrane</keyword>
<keyword evidence="2" id="KW-0472">Membrane</keyword>
<dbReference type="Proteomes" id="UP001500994">
    <property type="component" value="Unassembled WGS sequence"/>
</dbReference>
<sequence length="340" mass="35422">MSYNQPPPGPYGQQPPQPSPYGQPQPPAPQPGYGYPQQGPPVPPQQGGPVPPQQGYGYPQQAPPQQFPPQQQFPQQQYPQQAQQPPYGQPPQPQYGQQPPYGNQQTPYGTIPQEPESGGNGKKIALITGGVAVVAAIAVGAYFAFGSGGKVKPYTIALPDKLLSGQFSKDTTGGAVGSPTDFSNDKEMKKFGISNGKGVGGKYKDVAGLGMSVSGMYGDVADPQGAVTQAFAQFNTNLAKGGSTPSSPKVEDVTPLTEYSPSDFDGSVMKCETKKLTYSASGISVPITASVCMWGDNSALGVVTMMAAPNPNGGGSATTPGAEQLAQKTAKIRNEVRKEK</sequence>
<reference evidence="4" key="1">
    <citation type="journal article" date="2019" name="Int. J. Syst. Evol. Microbiol.">
        <title>The Global Catalogue of Microorganisms (GCM) 10K type strain sequencing project: providing services to taxonomists for standard genome sequencing and annotation.</title>
        <authorList>
            <consortium name="The Broad Institute Genomics Platform"/>
            <consortium name="The Broad Institute Genome Sequencing Center for Infectious Disease"/>
            <person name="Wu L."/>
            <person name="Ma J."/>
        </authorList>
    </citation>
    <scope>NUCLEOTIDE SEQUENCE [LARGE SCALE GENOMIC DNA]</scope>
    <source>
        <strain evidence="4">JCM 16374</strain>
    </source>
</reference>
<gene>
    <name evidence="3" type="ORF">GCM10009864_31090</name>
</gene>
<feature type="compositionally biased region" description="Pro residues" evidence="1">
    <location>
        <begin position="1"/>
        <end position="30"/>
    </location>
</feature>
<feature type="compositionally biased region" description="Low complexity" evidence="1">
    <location>
        <begin position="94"/>
        <end position="109"/>
    </location>
</feature>
<protein>
    <submittedName>
        <fullName evidence="3">Uncharacterized protein</fullName>
    </submittedName>
</protein>
<evidence type="ECO:0000313" key="4">
    <source>
        <dbReference type="Proteomes" id="UP001500994"/>
    </source>
</evidence>
<evidence type="ECO:0000256" key="1">
    <source>
        <dbReference type="SAM" id="MobiDB-lite"/>
    </source>
</evidence>